<reference evidence="12" key="1">
    <citation type="submission" date="2010-12" db="EMBL/GenBank/DDBJ databases">
        <title>Complete sequence of Desulfovibrio aespoeensis Aspo-2.</title>
        <authorList>
            <consortium name="US DOE Joint Genome Institute"/>
            <person name="Lucas S."/>
            <person name="Copeland A."/>
            <person name="Lapidus A."/>
            <person name="Cheng J.-F."/>
            <person name="Goodwin L."/>
            <person name="Pitluck S."/>
            <person name="Chertkov O."/>
            <person name="Misra M."/>
            <person name="Detter J.C."/>
            <person name="Han C."/>
            <person name="Tapia R."/>
            <person name="Land M."/>
            <person name="Hauser L."/>
            <person name="Kyrpides N."/>
            <person name="Ivanova N."/>
            <person name="Ovchinnikova G."/>
            <person name="Pedersen K."/>
            <person name="Jagevall S."/>
            <person name="Hazen T."/>
            <person name="Woyke T."/>
        </authorList>
    </citation>
    <scope>NUCLEOTIDE SEQUENCE [LARGE SCALE GENOMIC DNA]</scope>
    <source>
        <strain evidence="12">ATCC 700646 / DSM 10631 / Aspo-2</strain>
    </source>
</reference>
<evidence type="ECO:0000256" key="6">
    <source>
        <dbReference type="ARBA" id="ARBA00023136"/>
    </source>
</evidence>
<dbReference type="Pfam" id="PF07662">
    <property type="entry name" value="Nucleos_tra2_C"/>
    <property type="match status" value="1"/>
</dbReference>
<evidence type="ECO:0000256" key="7">
    <source>
        <dbReference type="SAM" id="Phobius"/>
    </source>
</evidence>
<dbReference type="GO" id="GO:0005337">
    <property type="term" value="F:nucleoside transmembrane transporter activity"/>
    <property type="evidence" value="ECO:0007669"/>
    <property type="project" value="InterPro"/>
</dbReference>
<keyword evidence="4 7" id="KW-0812">Transmembrane</keyword>
<dbReference type="PANTHER" id="PTHR10590:SF4">
    <property type="entry name" value="SOLUTE CARRIER FAMILY 28 MEMBER 3"/>
    <property type="match status" value="1"/>
</dbReference>
<dbReference type="Pfam" id="PF07670">
    <property type="entry name" value="Gate"/>
    <property type="match status" value="1"/>
</dbReference>
<proteinExistence type="inferred from homology"/>
<dbReference type="Pfam" id="PF01773">
    <property type="entry name" value="Nucleos_tra2_N"/>
    <property type="match status" value="1"/>
</dbReference>
<dbReference type="STRING" id="643562.Daes_0675"/>
<feature type="domain" description="Concentrative nucleoside transporter N-terminal" evidence="8">
    <location>
        <begin position="10"/>
        <end position="83"/>
    </location>
</feature>
<dbReference type="InterPro" id="IPR011642">
    <property type="entry name" value="Gate_dom"/>
</dbReference>
<dbReference type="InterPro" id="IPR002668">
    <property type="entry name" value="CNT_N_dom"/>
</dbReference>
<organism evidence="11 12">
    <name type="scientific">Pseudodesulfovibrio aespoeensis (strain ATCC 700646 / DSM 10631 / Aspo-2)</name>
    <name type="common">Desulfovibrio aespoeensis</name>
    <dbReference type="NCBI Taxonomy" id="643562"/>
    <lineage>
        <taxon>Bacteria</taxon>
        <taxon>Pseudomonadati</taxon>
        <taxon>Thermodesulfobacteriota</taxon>
        <taxon>Desulfovibrionia</taxon>
        <taxon>Desulfovibrionales</taxon>
        <taxon>Desulfovibrionaceae</taxon>
    </lineage>
</organism>
<dbReference type="EMBL" id="CP002431">
    <property type="protein sequence ID" value="ADU61692.1"/>
    <property type="molecule type" value="Genomic_DNA"/>
</dbReference>
<sequence>MDVNTLQSAMGLMALVGLAWLMSEKRREVRLLPIAIGLGLQLGLALLMLKVPLFERFFLGLNEVALVIEKATMAGTSFVFGYLGGGDLPFAEPYPGASFILAFRALPIILVMSAVSAVLYHWRILPLVVQGFSFLLQRTMRVGGALGVAAAANIFMGMVEAPLVVRPYLARMTRSELFSLMTCGMATIAGTMLVLYASILSATIPGAMGQILAASIISAPAAILVSRIMVPETEQTTEGRAIPPRTSVSTMDAVTHGTVDGVNILINVVAMLIVLVALVSLGNAALALAPNVADAPLTLQRILGWLMSPIVWLIGIPWAEAQTAGSLMGTKTMLNEFLAYLDMARLPPDALSPRSRIIMTYAMCGFANFGSLGIMIGGLGVMAPQRRGEIVNLGLRSIISGTLATLMTGAVVGVIIP</sequence>
<evidence type="ECO:0000313" key="12">
    <source>
        <dbReference type="Proteomes" id="UP000002191"/>
    </source>
</evidence>
<evidence type="ECO:0000256" key="5">
    <source>
        <dbReference type="ARBA" id="ARBA00022989"/>
    </source>
</evidence>
<gene>
    <name evidence="11" type="ordered locus">Daes_0675</name>
</gene>
<dbReference type="AlphaFoldDB" id="E6VZH8"/>
<dbReference type="KEGG" id="das:Daes_0675"/>
<feature type="transmembrane region" description="Helical" evidence="7">
    <location>
        <begin position="29"/>
        <end position="49"/>
    </location>
</feature>
<keyword evidence="3" id="KW-1003">Cell membrane</keyword>
<comment type="subcellular location">
    <subcellularLocation>
        <location evidence="1">Cell membrane</location>
        <topology evidence="1">Multi-pass membrane protein</topology>
    </subcellularLocation>
</comment>
<keyword evidence="5 7" id="KW-1133">Transmembrane helix</keyword>
<feature type="transmembrane region" description="Helical" evidence="7">
    <location>
        <begin position="99"/>
        <end position="122"/>
    </location>
</feature>
<feature type="domain" description="Nucleoside transporter/FeoB GTPase Gate" evidence="10">
    <location>
        <begin position="102"/>
        <end position="202"/>
    </location>
</feature>
<evidence type="ECO:0000256" key="2">
    <source>
        <dbReference type="ARBA" id="ARBA00009033"/>
    </source>
</evidence>
<feature type="transmembrane region" description="Helical" evidence="7">
    <location>
        <begin position="358"/>
        <end position="381"/>
    </location>
</feature>
<evidence type="ECO:0000259" key="8">
    <source>
        <dbReference type="Pfam" id="PF01773"/>
    </source>
</evidence>
<feature type="transmembrane region" description="Helical" evidence="7">
    <location>
        <begin position="211"/>
        <end position="230"/>
    </location>
</feature>
<comment type="similarity">
    <text evidence="2">Belongs to the concentrative nucleoside transporter (CNT) (TC 2.A.41) family.</text>
</comment>
<feature type="transmembrane region" description="Helical" evidence="7">
    <location>
        <begin position="264"/>
        <end position="290"/>
    </location>
</feature>
<evidence type="ECO:0000256" key="1">
    <source>
        <dbReference type="ARBA" id="ARBA00004651"/>
    </source>
</evidence>
<evidence type="ECO:0000256" key="4">
    <source>
        <dbReference type="ARBA" id="ARBA00022692"/>
    </source>
</evidence>
<keyword evidence="12" id="KW-1185">Reference proteome</keyword>
<evidence type="ECO:0000256" key="3">
    <source>
        <dbReference type="ARBA" id="ARBA00022475"/>
    </source>
</evidence>
<feature type="domain" description="Concentrative nucleoside transporter C-terminal" evidence="9">
    <location>
        <begin position="211"/>
        <end position="413"/>
    </location>
</feature>
<dbReference type="GO" id="GO:0015293">
    <property type="term" value="F:symporter activity"/>
    <property type="evidence" value="ECO:0007669"/>
    <property type="project" value="TreeGrafter"/>
</dbReference>
<dbReference type="RefSeq" id="WP_013513624.1">
    <property type="nucleotide sequence ID" value="NC_014844.1"/>
</dbReference>
<dbReference type="InterPro" id="IPR008276">
    <property type="entry name" value="C_nuclsd_transpt"/>
</dbReference>
<feature type="transmembrane region" description="Helical" evidence="7">
    <location>
        <begin position="393"/>
        <end position="416"/>
    </location>
</feature>
<feature type="transmembrane region" description="Helical" evidence="7">
    <location>
        <begin position="177"/>
        <end position="199"/>
    </location>
</feature>
<dbReference type="Proteomes" id="UP000002191">
    <property type="component" value="Chromosome"/>
</dbReference>
<reference evidence="11 12" key="2">
    <citation type="journal article" date="2014" name="Genome Announc.">
        <title>Complete Genome Sequence of the Subsurface, Mesophilic Sulfate-Reducing Bacterium Desulfovibrio aespoeensis Aspo-2.</title>
        <authorList>
            <person name="Pedersen K."/>
            <person name="Bengtsson A."/>
            <person name="Edlund J."/>
            <person name="Rabe L."/>
            <person name="Hazen T."/>
            <person name="Chakraborty R."/>
            <person name="Goodwin L."/>
            <person name="Shapiro N."/>
        </authorList>
    </citation>
    <scope>NUCLEOTIDE SEQUENCE [LARGE SCALE GENOMIC DNA]</scope>
    <source>
        <strain evidence="12">ATCC 700646 / DSM 10631 / Aspo-2</strain>
    </source>
</reference>
<feature type="transmembrane region" description="Helical" evidence="7">
    <location>
        <begin position="142"/>
        <end position="165"/>
    </location>
</feature>
<dbReference type="InterPro" id="IPR011657">
    <property type="entry name" value="CNT_C_dom"/>
</dbReference>
<feature type="transmembrane region" description="Helical" evidence="7">
    <location>
        <begin position="302"/>
        <end position="319"/>
    </location>
</feature>
<dbReference type="HOGENOM" id="CLU_016813_4_2_7"/>
<feature type="transmembrane region" description="Helical" evidence="7">
    <location>
        <begin position="6"/>
        <end position="22"/>
    </location>
</feature>
<evidence type="ECO:0000313" key="11">
    <source>
        <dbReference type="EMBL" id="ADU61692.1"/>
    </source>
</evidence>
<dbReference type="eggNOG" id="COG1972">
    <property type="taxonomic scope" value="Bacteria"/>
</dbReference>
<protein>
    <submittedName>
        <fullName evidence="11">Na+ dependent nucleoside transporter domain protein</fullName>
    </submittedName>
</protein>
<keyword evidence="6 7" id="KW-0472">Membrane</keyword>
<dbReference type="PANTHER" id="PTHR10590">
    <property type="entry name" value="SODIUM/NUCLEOSIDE COTRANSPORTER"/>
    <property type="match status" value="1"/>
</dbReference>
<name>E6VZH8_PSEA9</name>
<accession>E6VZH8</accession>
<dbReference type="GO" id="GO:0005886">
    <property type="term" value="C:plasma membrane"/>
    <property type="evidence" value="ECO:0007669"/>
    <property type="project" value="UniProtKB-SubCell"/>
</dbReference>
<evidence type="ECO:0000259" key="10">
    <source>
        <dbReference type="Pfam" id="PF07670"/>
    </source>
</evidence>
<evidence type="ECO:0000259" key="9">
    <source>
        <dbReference type="Pfam" id="PF07662"/>
    </source>
</evidence>